<comment type="caution">
    <text evidence="10">The sequence shown here is derived from an EMBL/GenBank/DDBJ whole genome shotgun (WGS) entry which is preliminary data.</text>
</comment>
<evidence type="ECO:0000313" key="10">
    <source>
        <dbReference type="EMBL" id="PSM51334.1"/>
    </source>
</evidence>
<dbReference type="PANTHER" id="PTHR42781:SF4">
    <property type="entry name" value="SPERMIDINE_PUTRESCINE IMPORT ATP-BINDING PROTEIN POTA"/>
    <property type="match status" value="1"/>
</dbReference>
<dbReference type="InterPro" id="IPR050093">
    <property type="entry name" value="ABC_SmlMolc_Importer"/>
</dbReference>
<dbReference type="InterPro" id="IPR003439">
    <property type="entry name" value="ABC_transporter-like_ATP-bd"/>
</dbReference>
<evidence type="ECO:0000313" key="11">
    <source>
        <dbReference type="Proteomes" id="UP000240535"/>
    </source>
</evidence>
<evidence type="ECO:0000256" key="2">
    <source>
        <dbReference type="ARBA" id="ARBA00022475"/>
    </source>
</evidence>
<dbReference type="Proteomes" id="UP000240535">
    <property type="component" value="Unassembled WGS sequence"/>
</dbReference>
<dbReference type="OrthoDB" id="9809450at2"/>
<keyword evidence="6" id="KW-0408">Iron</keyword>
<keyword evidence="8" id="KW-0472">Membrane</keyword>
<evidence type="ECO:0000256" key="8">
    <source>
        <dbReference type="ARBA" id="ARBA00023136"/>
    </source>
</evidence>
<dbReference type="SUPFAM" id="SSF52540">
    <property type="entry name" value="P-loop containing nucleoside triphosphate hydrolases"/>
    <property type="match status" value="1"/>
</dbReference>
<evidence type="ECO:0000256" key="7">
    <source>
        <dbReference type="ARBA" id="ARBA00023065"/>
    </source>
</evidence>
<evidence type="ECO:0000256" key="5">
    <source>
        <dbReference type="ARBA" id="ARBA00022840"/>
    </source>
</evidence>
<dbReference type="Gene3D" id="3.40.50.300">
    <property type="entry name" value="P-loop containing nucleotide triphosphate hydrolases"/>
    <property type="match status" value="1"/>
</dbReference>
<dbReference type="InterPro" id="IPR017871">
    <property type="entry name" value="ABC_transporter-like_CS"/>
</dbReference>
<dbReference type="AlphaFoldDB" id="A0A2P8QYK7"/>
<dbReference type="InterPro" id="IPR003593">
    <property type="entry name" value="AAA+_ATPase"/>
</dbReference>
<keyword evidence="5" id="KW-0067">ATP-binding</keyword>
<dbReference type="PROSITE" id="PS50893">
    <property type="entry name" value="ABC_TRANSPORTER_2"/>
    <property type="match status" value="1"/>
</dbReference>
<dbReference type="InterPro" id="IPR015853">
    <property type="entry name" value="ABC_transpr_FbpC"/>
</dbReference>
<dbReference type="GO" id="GO:0016020">
    <property type="term" value="C:membrane"/>
    <property type="evidence" value="ECO:0007669"/>
    <property type="project" value="InterPro"/>
</dbReference>
<dbReference type="RefSeq" id="WP_106872820.1">
    <property type="nucleotide sequence ID" value="NZ_CP053841.1"/>
</dbReference>
<dbReference type="CDD" id="cd03259">
    <property type="entry name" value="ABC_Carb_Solutes_like"/>
    <property type="match status" value="1"/>
</dbReference>
<accession>A0A2P8QYK7</accession>
<dbReference type="GO" id="GO:0016887">
    <property type="term" value="F:ATP hydrolysis activity"/>
    <property type="evidence" value="ECO:0007669"/>
    <property type="project" value="InterPro"/>
</dbReference>
<dbReference type="GO" id="GO:0015408">
    <property type="term" value="F:ABC-type ferric iron transporter activity"/>
    <property type="evidence" value="ECO:0007669"/>
    <property type="project" value="InterPro"/>
</dbReference>
<dbReference type="InterPro" id="IPR027417">
    <property type="entry name" value="P-loop_NTPase"/>
</dbReference>
<proteinExistence type="predicted"/>
<keyword evidence="4" id="KW-0547">Nucleotide-binding</keyword>
<feature type="domain" description="ABC transporter" evidence="9">
    <location>
        <begin position="4"/>
        <end position="202"/>
    </location>
</feature>
<keyword evidence="1" id="KW-0813">Transport</keyword>
<dbReference type="Pfam" id="PF00005">
    <property type="entry name" value="ABC_tran"/>
    <property type="match status" value="1"/>
</dbReference>
<gene>
    <name evidence="10" type="ORF">CQ405_08895</name>
</gene>
<evidence type="ECO:0000256" key="4">
    <source>
        <dbReference type="ARBA" id="ARBA00022741"/>
    </source>
</evidence>
<dbReference type="PROSITE" id="PS00211">
    <property type="entry name" value="ABC_TRANSPORTER_1"/>
    <property type="match status" value="1"/>
</dbReference>
<name>A0A2P8QYK7_9BACT</name>
<dbReference type="GO" id="GO:0005524">
    <property type="term" value="F:ATP binding"/>
    <property type="evidence" value="ECO:0007669"/>
    <property type="project" value="UniProtKB-KW"/>
</dbReference>
<dbReference type="EMBL" id="PDHH01000009">
    <property type="protein sequence ID" value="PSM51334.1"/>
    <property type="molecule type" value="Genomic_DNA"/>
</dbReference>
<keyword evidence="3" id="KW-0410">Iron transport</keyword>
<keyword evidence="2" id="KW-1003">Cell membrane</keyword>
<protein>
    <submittedName>
        <fullName evidence="10">ABC transporter</fullName>
    </submittedName>
</protein>
<sequence>MSFLELKNINFSYVKNKPLIENLSLRLSRGDSLAILGKSGSGKSTILRLISGFESPDSGKILLEEKDITYMPPQRRNIGYLFQDYALFPHLSVYKNIAFGVGKKDKDRVHELLEIIHMSDFKDVYPHTLSGGQQQRVALARALAPNPKLILLDEPFSALDTGLRSEIRSQIKEILNSLKISSILVTHDMEDVKEFATKTFEI</sequence>
<evidence type="ECO:0000256" key="1">
    <source>
        <dbReference type="ARBA" id="ARBA00022448"/>
    </source>
</evidence>
<reference evidence="11" key="1">
    <citation type="submission" date="2017-10" db="EMBL/GenBank/DDBJ databases">
        <title>Campylobacter species from seals.</title>
        <authorList>
            <person name="Gilbert M.J."/>
            <person name="Zomer A.L."/>
            <person name="Timmerman A.J."/>
            <person name="Duim B."/>
            <person name="Wagenaar J.A."/>
        </authorList>
    </citation>
    <scope>NUCLEOTIDE SEQUENCE [LARGE SCALE GENOMIC DNA]</scope>
    <source>
        <strain evidence="11">17S00004-5</strain>
    </source>
</reference>
<dbReference type="PANTHER" id="PTHR42781">
    <property type="entry name" value="SPERMIDINE/PUTRESCINE IMPORT ATP-BINDING PROTEIN POTA"/>
    <property type="match status" value="1"/>
</dbReference>
<keyword evidence="11" id="KW-1185">Reference proteome</keyword>
<keyword evidence="7" id="KW-0406">Ion transport</keyword>
<evidence type="ECO:0000256" key="6">
    <source>
        <dbReference type="ARBA" id="ARBA00023004"/>
    </source>
</evidence>
<dbReference type="SMART" id="SM00382">
    <property type="entry name" value="AAA"/>
    <property type="match status" value="1"/>
</dbReference>
<organism evidence="10 11">
    <name type="scientific">Campylobacter blaseri</name>
    <dbReference type="NCBI Taxonomy" id="2042961"/>
    <lineage>
        <taxon>Bacteria</taxon>
        <taxon>Pseudomonadati</taxon>
        <taxon>Campylobacterota</taxon>
        <taxon>Epsilonproteobacteria</taxon>
        <taxon>Campylobacterales</taxon>
        <taxon>Campylobacteraceae</taxon>
        <taxon>Campylobacter</taxon>
    </lineage>
</organism>
<evidence type="ECO:0000259" key="9">
    <source>
        <dbReference type="PROSITE" id="PS50893"/>
    </source>
</evidence>
<evidence type="ECO:0000256" key="3">
    <source>
        <dbReference type="ARBA" id="ARBA00022496"/>
    </source>
</evidence>